<dbReference type="RefSeq" id="WP_271202972.1">
    <property type="nucleotide sequence ID" value="NZ_BSFK01000004.1"/>
</dbReference>
<keyword evidence="1" id="KW-1133">Transmembrane helix</keyword>
<sequence>MALPSLPSRREAETITTALGWATLALAAVELAAPGALARSVGLERNHQFLKGLGVREVGTRAGLFGWRRARPLMIWARVAGDAMDLAALAPALSRSNPRRRVAFAAFAAVAGVTLLDVLCARALTRDRR</sequence>
<evidence type="ECO:0000256" key="1">
    <source>
        <dbReference type="SAM" id="Phobius"/>
    </source>
</evidence>
<dbReference type="AlphaFoldDB" id="A0A9W6JG95"/>
<feature type="transmembrane region" description="Helical" evidence="1">
    <location>
        <begin position="102"/>
        <end position="124"/>
    </location>
</feature>
<name>A0A9W6JG95_9HYPH</name>
<keyword evidence="1" id="KW-0812">Transmembrane</keyword>
<accession>A0A9W6JG95</accession>
<reference evidence="2" key="2">
    <citation type="submission" date="2023-01" db="EMBL/GenBank/DDBJ databases">
        <authorList>
            <person name="Sun Q."/>
            <person name="Evtushenko L."/>
        </authorList>
    </citation>
    <scope>NUCLEOTIDE SEQUENCE</scope>
    <source>
        <strain evidence="2">VKM B-2555</strain>
    </source>
</reference>
<proteinExistence type="predicted"/>
<keyword evidence="3" id="KW-1185">Reference proteome</keyword>
<dbReference type="Proteomes" id="UP001143364">
    <property type="component" value="Unassembled WGS sequence"/>
</dbReference>
<protein>
    <submittedName>
        <fullName evidence="2">Uncharacterized protein</fullName>
    </submittedName>
</protein>
<dbReference type="EMBL" id="BSFK01000004">
    <property type="protein sequence ID" value="GLK74993.1"/>
    <property type="molecule type" value="Genomic_DNA"/>
</dbReference>
<organism evidence="2 3">
    <name type="scientific">Methylopila jiangsuensis</name>
    <dbReference type="NCBI Taxonomy" id="586230"/>
    <lineage>
        <taxon>Bacteria</taxon>
        <taxon>Pseudomonadati</taxon>
        <taxon>Pseudomonadota</taxon>
        <taxon>Alphaproteobacteria</taxon>
        <taxon>Hyphomicrobiales</taxon>
        <taxon>Methylopilaceae</taxon>
        <taxon>Methylopila</taxon>
    </lineage>
</organism>
<comment type="caution">
    <text evidence="2">The sequence shown here is derived from an EMBL/GenBank/DDBJ whole genome shotgun (WGS) entry which is preliminary data.</text>
</comment>
<keyword evidence="1" id="KW-0472">Membrane</keyword>
<evidence type="ECO:0000313" key="2">
    <source>
        <dbReference type="EMBL" id="GLK74993.1"/>
    </source>
</evidence>
<gene>
    <name evidence="2" type="ORF">GCM10008171_02470</name>
</gene>
<reference evidence="2" key="1">
    <citation type="journal article" date="2014" name="Int. J. Syst. Evol. Microbiol.">
        <title>Complete genome sequence of Corynebacterium casei LMG S-19264T (=DSM 44701T), isolated from a smear-ripened cheese.</title>
        <authorList>
            <consortium name="US DOE Joint Genome Institute (JGI-PGF)"/>
            <person name="Walter F."/>
            <person name="Albersmeier A."/>
            <person name="Kalinowski J."/>
            <person name="Ruckert C."/>
        </authorList>
    </citation>
    <scope>NUCLEOTIDE SEQUENCE</scope>
    <source>
        <strain evidence="2">VKM B-2555</strain>
    </source>
</reference>
<evidence type="ECO:0000313" key="3">
    <source>
        <dbReference type="Proteomes" id="UP001143364"/>
    </source>
</evidence>